<dbReference type="OrthoDB" id="3698962at2"/>
<evidence type="ECO:0000313" key="3">
    <source>
        <dbReference type="Proteomes" id="UP000320011"/>
    </source>
</evidence>
<evidence type="ECO:0000313" key="2">
    <source>
        <dbReference type="EMBL" id="TVT36534.1"/>
    </source>
</evidence>
<feature type="transmembrane region" description="Helical" evidence="1">
    <location>
        <begin position="7"/>
        <end position="26"/>
    </location>
</feature>
<protein>
    <submittedName>
        <fullName evidence="2">Uncharacterized protein</fullName>
    </submittedName>
</protein>
<evidence type="ECO:0000256" key="1">
    <source>
        <dbReference type="SAM" id="Phobius"/>
    </source>
</evidence>
<reference evidence="2 3" key="2">
    <citation type="submission" date="2019-08" db="EMBL/GenBank/DDBJ databases">
        <title>Amycolatopsis acidicola sp. nov., isolated from peat swamp forest soil.</title>
        <authorList>
            <person name="Srisuk N."/>
        </authorList>
    </citation>
    <scope>NUCLEOTIDE SEQUENCE [LARGE SCALE GENOMIC DNA]</scope>
    <source>
        <strain evidence="2 3">TBRC 6029</strain>
    </source>
</reference>
<dbReference type="Proteomes" id="UP000320011">
    <property type="component" value="Unassembled WGS sequence"/>
</dbReference>
<keyword evidence="1" id="KW-1133">Transmembrane helix</keyword>
<keyword evidence="3" id="KW-1185">Reference proteome</keyword>
<organism evidence="2 3">
    <name type="scientific">Amycolatopsis rhizosphaerae</name>
    <dbReference type="NCBI Taxonomy" id="2053003"/>
    <lineage>
        <taxon>Bacteria</taxon>
        <taxon>Bacillati</taxon>
        <taxon>Actinomycetota</taxon>
        <taxon>Actinomycetes</taxon>
        <taxon>Pseudonocardiales</taxon>
        <taxon>Pseudonocardiaceae</taxon>
        <taxon>Amycolatopsis</taxon>
    </lineage>
</organism>
<gene>
    <name evidence="2" type="ORF">FNH05_25525</name>
</gene>
<keyword evidence="1" id="KW-0812">Transmembrane</keyword>
<proteinExistence type="predicted"/>
<comment type="caution">
    <text evidence="2">The sequence shown here is derived from an EMBL/GenBank/DDBJ whole genome shotgun (WGS) entry which is preliminary data.</text>
</comment>
<dbReference type="EMBL" id="VJWX01000313">
    <property type="protein sequence ID" value="TVT36534.1"/>
    <property type="molecule type" value="Genomic_DNA"/>
</dbReference>
<sequence>MFGKRSLWPYLAGASAVLAVVVFALVRLGEPDLVPVPPASTSGVTIAGQLSLTQTGPDVSAHLTVSADRAVTLRGLTVKVRDRTGAFHDFPELSNIELTTVPRELVLNGRLSPPGEYTYYLAYRLGGDWVSLPPWQTITIR</sequence>
<dbReference type="AlphaFoldDB" id="A0A558BJ38"/>
<keyword evidence="1" id="KW-0472">Membrane</keyword>
<accession>A0A558BJ38</accession>
<reference evidence="2 3" key="1">
    <citation type="submission" date="2019-07" db="EMBL/GenBank/DDBJ databases">
        <authorList>
            <person name="Duangmal K."/>
            <person name="Teo W.F.A."/>
        </authorList>
    </citation>
    <scope>NUCLEOTIDE SEQUENCE [LARGE SCALE GENOMIC DNA]</scope>
    <source>
        <strain evidence="2 3">TBRC 6029</strain>
    </source>
</reference>
<dbReference type="RefSeq" id="WP_144591248.1">
    <property type="nucleotide sequence ID" value="NZ_VJWX01000313.1"/>
</dbReference>
<name>A0A558BJ38_9PSEU</name>